<dbReference type="InterPro" id="IPR027417">
    <property type="entry name" value="P-loop_NTPase"/>
</dbReference>
<evidence type="ECO:0000256" key="1">
    <source>
        <dbReference type="SAM" id="MobiDB-lite"/>
    </source>
</evidence>
<dbReference type="PANTHER" id="PTHR18867">
    <property type="entry name" value="RAD50"/>
    <property type="match status" value="1"/>
</dbReference>
<protein>
    <recommendedName>
        <fullName evidence="4">SMC hinge domain-containing protein</fullName>
    </recommendedName>
</protein>
<gene>
    <name evidence="2" type="ORF">PENTCL1PPCAC_3401</name>
</gene>
<dbReference type="GO" id="GO:0007004">
    <property type="term" value="P:telomere maintenance via telomerase"/>
    <property type="evidence" value="ECO:0007669"/>
    <property type="project" value="TreeGrafter"/>
</dbReference>
<feature type="region of interest" description="Disordered" evidence="1">
    <location>
        <begin position="201"/>
        <end position="222"/>
    </location>
</feature>
<accession>A0AAV5SD21</accession>
<dbReference type="GO" id="GO:0030870">
    <property type="term" value="C:Mre11 complex"/>
    <property type="evidence" value="ECO:0007669"/>
    <property type="project" value="TreeGrafter"/>
</dbReference>
<comment type="caution">
    <text evidence="2">The sequence shown here is derived from an EMBL/GenBank/DDBJ whole genome shotgun (WGS) entry which is preliminary data.</text>
</comment>
<dbReference type="GO" id="GO:0003691">
    <property type="term" value="F:double-stranded telomeric DNA binding"/>
    <property type="evidence" value="ECO:0007669"/>
    <property type="project" value="TreeGrafter"/>
</dbReference>
<dbReference type="GO" id="GO:0000722">
    <property type="term" value="P:telomere maintenance via recombination"/>
    <property type="evidence" value="ECO:0007669"/>
    <property type="project" value="TreeGrafter"/>
</dbReference>
<feature type="non-terminal residue" evidence="2">
    <location>
        <position position="1"/>
    </location>
</feature>
<dbReference type="EMBL" id="BTSX01000001">
    <property type="protein sequence ID" value="GMS81226.1"/>
    <property type="molecule type" value="Genomic_DNA"/>
</dbReference>
<evidence type="ECO:0000313" key="2">
    <source>
        <dbReference type="EMBL" id="GMS81226.1"/>
    </source>
</evidence>
<dbReference type="GO" id="GO:0006302">
    <property type="term" value="P:double-strand break repair"/>
    <property type="evidence" value="ECO:0007669"/>
    <property type="project" value="TreeGrafter"/>
</dbReference>
<dbReference type="GO" id="GO:0051880">
    <property type="term" value="F:G-quadruplex DNA binding"/>
    <property type="evidence" value="ECO:0007669"/>
    <property type="project" value="TreeGrafter"/>
</dbReference>
<sequence length="222" mass="25558">IQNAKTQKVDALIKLRFRDVRNKDIVACSRMTNVLGKEGKSTTKSDEQTMKVYPHGGERGIAISSKTIDFKAEMLIHLGIPDYKAILENVVFCNQENSTWNFRSLRAENPKFDDIFQLTGFVKFVEKGRNRLKELIETYSLARADFEGALAIQGEKQIAQARVDTRQDELKQAMERQREVQKEMNDLTKSLRDAGQQLQLLRDASHQRRPLTHSDRGCRFSR</sequence>
<feature type="non-terminal residue" evidence="2">
    <location>
        <position position="222"/>
    </location>
</feature>
<reference evidence="2" key="1">
    <citation type="submission" date="2023-10" db="EMBL/GenBank/DDBJ databases">
        <title>Genome assembly of Pristionchus species.</title>
        <authorList>
            <person name="Yoshida K."/>
            <person name="Sommer R.J."/>
        </authorList>
    </citation>
    <scope>NUCLEOTIDE SEQUENCE</scope>
    <source>
        <strain evidence="2">RS0144</strain>
    </source>
</reference>
<proteinExistence type="predicted"/>
<keyword evidence="3" id="KW-1185">Reference proteome</keyword>
<dbReference type="GO" id="GO:0070192">
    <property type="term" value="P:chromosome organization involved in meiotic cell cycle"/>
    <property type="evidence" value="ECO:0007669"/>
    <property type="project" value="TreeGrafter"/>
</dbReference>
<dbReference type="PANTHER" id="PTHR18867:SF12">
    <property type="entry name" value="DNA REPAIR PROTEIN RAD50"/>
    <property type="match status" value="1"/>
</dbReference>
<dbReference type="Gene3D" id="3.40.50.300">
    <property type="entry name" value="P-loop containing nucleotide triphosphate hydrolases"/>
    <property type="match status" value="1"/>
</dbReference>
<dbReference type="GO" id="GO:0000794">
    <property type="term" value="C:condensed nuclear chromosome"/>
    <property type="evidence" value="ECO:0007669"/>
    <property type="project" value="TreeGrafter"/>
</dbReference>
<evidence type="ECO:0008006" key="4">
    <source>
        <dbReference type="Google" id="ProtNLM"/>
    </source>
</evidence>
<organism evidence="2 3">
    <name type="scientific">Pristionchus entomophagus</name>
    <dbReference type="NCBI Taxonomy" id="358040"/>
    <lineage>
        <taxon>Eukaryota</taxon>
        <taxon>Metazoa</taxon>
        <taxon>Ecdysozoa</taxon>
        <taxon>Nematoda</taxon>
        <taxon>Chromadorea</taxon>
        <taxon>Rhabditida</taxon>
        <taxon>Rhabditina</taxon>
        <taxon>Diplogasteromorpha</taxon>
        <taxon>Diplogasteroidea</taxon>
        <taxon>Neodiplogasteridae</taxon>
        <taxon>Pristionchus</taxon>
    </lineage>
</organism>
<dbReference type="AlphaFoldDB" id="A0AAV5SD21"/>
<dbReference type="Proteomes" id="UP001432027">
    <property type="component" value="Unassembled WGS sequence"/>
</dbReference>
<evidence type="ECO:0000313" key="3">
    <source>
        <dbReference type="Proteomes" id="UP001432027"/>
    </source>
</evidence>
<name>A0AAV5SD21_9BILA</name>
<dbReference type="GO" id="GO:0043047">
    <property type="term" value="F:single-stranded telomeric DNA binding"/>
    <property type="evidence" value="ECO:0007669"/>
    <property type="project" value="TreeGrafter"/>
</dbReference>
<feature type="compositionally biased region" description="Basic and acidic residues" evidence="1">
    <location>
        <begin position="212"/>
        <end position="222"/>
    </location>
</feature>